<dbReference type="Proteomes" id="UP000596742">
    <property type="component" value="Unassembled WGS sequence"/>
</dbReference>
<dbReference type="AlphaFoldDB" id="A0A8B6DYW6"/>
<evidence type="ECO:0000313" key="2">
    <source>
        <dbReference type="Proteomes" id="UP000596742"/>
    </source>
</evidence>
<evidence type="ECO:0000313" key="1">
    <source>
        <dbReference type="EMBL" id="VDI25900.1"/>
    </source>
</evidence>
<evidence type="ECO:0008006" key="3">
    <source>
        <dbReference type="Google" id="ProtNLM"/>
    </source>
</evidence>
<comment type="caution">
    <text evidence="1">The sequence shown here is derived from an EMBL/GenBank/DDBJ whole genome shotgun (WGS) entry which is preliminary data.</text>
</comment>
<reference evidence="1" key="1">
    <citation type="submission" date="2018-11" db="EMBL/GenBank/DDBJ databases">
        <authorList>
            <person name="Alioto T."/>
            <person name="Alioto T."/>
        </authorList>
    </citation>
    <scope>NUCLEOTIDE SEQUENCE</scope>
</reference>
<dbReference type="EMBL" id="UYJE01004202">
    <property type="protein sequence ID" value="VDI25900.1"/>
    <property type="molecule type" value="Genomic_DNA"/>
</dbReference>
<name>A0A8B6DYW6_MYTGA</name>
<protein>
    <recommendedName>
        <fullName evidence="3">C1q domain-containing protein</fullName>
    </recommendedName>
</protein>
<sequence>MDSVQAAQKQEQLRLNESYSEIVDCFRKQMENETEFYGEQIDNLLKSFSLKIHKLTEAEKTRENDIELMQLTFLQEQKRFNQSFHDMGENIKVISNRTIQELFSGRKVAMTACVSSGGVKGSGTVVKFGDVRTQVGINNIASFRTSGQFTNAATGSTATAVVAVELQIGDTVRIQTDRSMSITAKLSGFTIAKLN</sequence>
<proteinExistence type="predicted"/>
<accession>A0A8B6DYW6</accession>
<organism evidence="1 2">
    <name type="scientific">Mytilus galloprovincialis</name>
    <name type="common">Mediterranean mussel</name>
    <dbReference type="NCBI Taxonomy" id="29158"/>
    <lineage>
        <taxon>Eukaryota</taxon>
        <taxon>Metazoa</taxon>
        <taxon>Spiralia</taxon>
        <taxon>Lophotrochozoa</taxon>
        <taxon>Mollusca</taxon>
        <taxon>Bivalvia</taxon>
        <taxon>Autobranchia</taxon>
        <taxon>Pteriomorphia</taxon>
        <taxon>Mytilida</taxon>
        <taxon>Mytiloidea</taxon>
        <taxon>Mytilidae</taxon>
        <taxon>Mytilinae</taxon>
        <taxon>Mytilus</taxon>
    </lineage>
</organism>
<keyword evidence="2" id="KW-1185">Reference proteome</keyword>
<gene>
    <name evidence="1" type="ORF">MGAL_10B013153</name>
</gene>